<protein>
    <submittedName>
        <fullName evidence="6">GFA family protein</fullName>
    </submittedName>
</protein>
<reference evidence="6 7" key="1">
    <citation type="submission" date="2018-09" db="EMBL/GenBank/DDBJ databases">
        <title>Sphingomonas sp. DAC4.</title>
        <authorList>
            <person name="Seo T."/>
        </authorList>
    </citation>
    <scope>NUCLEOTIDE SEQUENCE [LARGE SCALE GENOMIC DNA]</scope>
    <source>
        <strain evidence="6 7">DAC4</strain>
    </source>
</reference>
<dbReference type="Pfam" id="PF04828">
    <property type="entry name" value="GFA"/>
    <property type="match status" value="1"/>
</dbReference>
<evidence type="ECO:0000256" key="2">
    <source>
        <dbReference type="ARBA" id="ARBA00022723"/>
    </source>
</evidence>
<dbReference type="GO" id="GO:0046872">
    <property type="term" value="F:metal ion binding"/>
    <property type="evidence" value="ECO:0007669"/>
    <property type="project" value="UniProtKB-KW"/>
</dbReference>
<keyword evidence="2" id="KW-0479">Metal-binding</keyword>
<evidence type="ECO:0000313" key="6">
    <source>
        <dbReference type="EMBL" id="RIX29079.1"/>
    </source>
</evidence>
<gene>
    <name evidence="6" type="ORF">D3M59_07070</name>
</gene>
<dbReference type="PANTHER" id="PTHR33337">
    <property type="entry name" value="GFA DOMAIN-CONTAINING PROTEIN"/>
    <property type="match status" value="1"/>
</dbReference>
<dbReference type="AlphaFoldDB" id="A0A418PZN5"/>
<dbReference type="SUPFAM" id="SSF51316">
    <property type="entry name" value="Mss4-like"/>
    <property type="match status" value="1"/>
</dbReference>
<name>A0A418PZN5_9SPHN</name>
<dbReference type="RefSeq" id="WP_119532966.1">
    <property type="nucleotide sequence ID" value="NZ_QXTF01000002.1"/>
</dbReference>
<dbReference type="PROSITE" id="PS51891">
    <property type="entry name" value="CENP_V_GFA"/>
    <property type="match status" value="1"/>
</dbReference>
<keyword evidence="4" id="KW-0456">Lyase</keyword>
<evidence type="ECO:0000256" key="3">
    <source>
        <dbReference type="ARBA" id="ARBA00022833"/>
    </source>
</evidence>
<dbReference type="GO" id="GO:0016846">
    <property type="term" value="F:carbon-sulfur lyase activity"/>
    <property type="evidence" value="ECO:0007669"/>
    <property type="project" value="InterPro"/>
</dbReference>
<proteinExistence type="inferred from homology"/>
<evidence type="ECO:0000256" key="4">
    <source>
        <dbReference type="ARBA" id="ARBA00023239"/>
    </source>
</evidence>
<keyword evidence="7" id="KW-1185">Reference proteome</keyword>
<dbReference type="PANTHER" id="PTHR33337:SF40">
    <property type="entry name" value="CENP-V_GFA DOMAIN-CONTAINING PROTEIN-RELATED"/>
    <property type="match status" value="1"/>
</dbReference>
<keyword evidence="3" id="KW-0862">Zinc</keyword>
<accession>A0A418PZN5</accession>
<sequence length="137" mass="15185">MITRNASCRCGQLRATVTGDPIRVSVCHCLNCKKRSGSAFAVQARWPLAQVRLDGQSKCHKQVSDSGNWGMFHFCPDCGSDVYYKNDGPTVDAKFASLVAIPLGTFDDPYSLSPAFSVWEERKHDWVEIVGDGIERD</sequence>
<evidence type="ECO:0000313" key="7">
    <source>
        <dbReference type="Proteomes" id="UP000285023"/>
    </source>
</evidence>
<dbReference type="OrthoDB" id="7186766at2"/>
<dbReference type="Gene3D" id="3.90.1590.10">
    <property type="entry name" value="glutathione-dependent formaldehyde- activating enzyme (gfa)"/>
    <property type="match status" value="1"/>
</dbReference>
<dbReference type="EMBL" id="QXTF01000002">
    <property type="protein sequence ID" value="RIX29079.1"/>
    <property type="molecule type" value="Genomic_DNA"/>
</dbReference>
<feature type="domain" description="CENP-V/GFA" evidence="5">
    <location>
        <begin position="4"/>
        <end position="120"/>
    </location>
</feature>
<evidence type="ECO:0000256" key="1">
    <source>
        <dbReference type="ARBA" id="ARBA00005495"/>
    </source>
</evidence>
<dbReference type="InterPro" id="IPR011057">
    <property type="entry name" value="Mss4-like_sf"/>
</dbReference>
<organism evidence="6 7">
    <name type="scientific">Sphingomonas edaphi</name>
    <dbReference type="NCBI Taxonomy" id="2315689"/>
    <lineage>
        <taxon>Bacteria</taxon>
        <taxon>Pseudomonadati</taxon>
        <taxon>Pseudomonadota</taxon>
        <taxon>Alphaproteobacteria</taxon>
        <taxon>Sphingomonadales</taxon>
        <taxon>Sphingomonadaceae</taxon>
        <taxon>Sphingomonas</taxon>
    </lineage>
</organism>
<evidence type="ECO:0000259" key="5">
    <source>
        <dbReference type="PROSITE" id="PS51891"/>
    </source>
</evidence>
<dbReference type="Proteomes" id="UP000285023">
    <property type="component" value="Unassembled WGS sequence"/>
</dbReference>
<dbReference type="InterPro" id="IPR006913">
    <property type="entry name" value="CENP-V/GFA"/>
</dbReference>
<comment type="similarity">
    <text evidence="1">Belongs to the Gfa family.</text>
</comment>
<comment type="caution">
    <text evidence="6">The sequence shown here is derived from an EMBL/GenBank/DDBJ whole genome shotgun (WGS) entry which is preliminary data.</text>
</comment>